<keyword evidence="1" id="KW-0808">Transferase</keyword>
<dbReference type="CDD" id="cd16936">
    <property type="entry name" value="HATPase_RsbW-like"/>
    <property type="match status" value="1"/>
</dbReference>
<gene>
    <name evidence="3" type="ORF">GCM10023205_44590</name>
</gene>
<proteinExistence type="predicted"/>
<dbReference type="PANTHER" id="PTHR35526">
    <property type="entry name" value="ANTI-SIGMA-F FACTOR RSBW-RELATED"/>
    <property type="match status" value="1"/>
</dbReference>
<name>A0ABP9HKS2_9ACTN</name>
<comment type="caution">
    <text evidence="3">The sequence shown here is derived from an EMBL/GenBank/DDBJ whole genome shotgun (WGS) entry which is preliminary data.</text>
</comment>
<evidence type="ECO:0000256" key="1">
    <source>
        <dbReference type="ARBA" id="ARBA00022527"/>
    </source>
</evidence>
<keyword evidence="4" id="KW-1185">Reference proteome</keyword>
<accession>A0ABP9HKS2</accession>
<evidence type="ECO:0000313" key="4">
    <source>
        <dbReference type="Proteomes" id="UP001500466"/>
    </source>
</evidence>
<evidence type="ECO:0000313" key="3">
    <source>
        <dbReference type="EMBL" id="GAA4973239.1"/>
    </source>
</evidence>
<dbReference type="Pfam" id="PF13581">
    <property type="entry name" value="HATPase_c_2"/>
    <property type="match status" value="1"/>
</dbReference>
<dbReference type="EMBL" id="BAABHS010000015">
    <property type="protein sequence ID" value="GAA4973239.1"/>
    <property type="molecule type" value="Genomic_DNA"/>
</dbReference>
<dbReference type="PANTHER" id="PTHR35526:SF3">
    <property type="entry name" value="ANTI-SIGMA-F FACTOR RSBW"/>
    <property type="match status" value="1"/>
</dbReference>
<organism evidence="3 4">
    <name type="scientific">Yinghuangia aomiensis</name>
    <dbReference type="NCBI Taxonomy" id="676205"/>
    <lineage>
        <taxon>Bacteria</taxon>
        <taxon>Bacillati</taxon>
        <taxon>Actinomycetota</taxon>
        <taxon>Actinomycetes</taxon>
        <taxon>Kitasatosporales</taxon>
        <taxon>Streptomycetaceae</taxon>
        <taxon>Yinghuangia</taxon>
    </lineage>
</organism>
<evidence type="ECO:0000259" key="2">
    <source>
        <dbReference type="Pfam" id="PF13581"/>
    </source>
</evidence>
<dbReference type="InterPro" id="IPR050267">
    <property type="entry name" value="Anti-sigma-factor_SerPK"/>
</dbReference>
<sequence length="139" mass="15025">MPVMAEDVRHYCVQLAASDRGVSRSRRAAEHTLRTWGLGELGDVASLLLSELLTNVLVHVGPGAWHSLTLRHDGARLRVEVRDASPRLPAARGGGLDDEFGRGLALVECLAAAWGAEETSSGKVVWFTLESDAPFHSQE</sequence>
<dbReference type="Proteomes" id="UP001500466">
    <property type="component" value="Unassembled WGS sequence"/>
</dbReference>
<feature type="domain" description="Histidine kinase/HSP90-like ATPase" evidence="2">
    <location>
        <begin position="17"/>
        <end position="128"/>
    </location>
</feature>
<dbReference type="InterPro" id="IPR003594">
    <property type="entry name" value="HATPase_dom"/>
</dbReference>
<reference evidence="4" key="1">
    <citation type="journal article" date="2019" name="Int. J. Syst. Evol. Microbiol.">
        <title>The Global Catalogue of Microorganisms (GCM) 10K type strain sequencing project: providing services to taxonomists for standard genome sequencing and annotation.</title>
        <authorList>
            <consortium name="The Broad Institute Genomics Platform"/>
            <consortium name="The Broad Institute Genome Sequencing Center for Infectious Disease"/>
            <person name="Wu L."/>
            <person name="Ma J."/>
        </authorList>
    </citation>
    <scope>NUCLEOTIDE SEQUENCE [LARGE SCALE GENOMIC DNA]</scope>
    <source>
        <strain evidence="4">JCM 17986</strain>
    </source>
</reference>
<keyword evidence="1" id="KW-0723">Serine/threonine-protein kinase</keyword>
<dbReference type="Gene3D" id="3.30.565.10">
    <property type="entry name" value="Histidine kinase-like ATPase, C-terminal domain"/>
    <property type="match status" value="1"/>
</dbReference>
<keyword evidence="1" id="KW-0418">Kinase</keyword>
<dbReference type="InterPro" id="IPR036890">
    <property type="entry name" value="HATPase_C_sf"/>
</dbReference>
<protein>
    <recommendedName>
        <fullName evidence="2">Histidine kinase/HSP90-like ATPase domain-containing protein</fullName>
    </recommendedName>
</protein>
<dbReference type="SUPFAM" id="SSF55874">
    <property type="entry name" value="ATPase domain of HSP90 chaperone/DNA topoisomerase II/histidine kinase"/>
    <property type="match status" value="1"/>
</dbReference>